<gene>
    <name evidence="2" type="ORF">F3Y22_tig00110450pilonHSYRG00380</name>
</gene>
<evidence type="ECO:0000313" key="3">
    <source>
        <dbReference type="Proteomes" id="UP000436088"/>
    </source>
</evidence>
<keyword evidence="1" id="KW-1133">Transmembrane helix</keyword>
<dbReference type="InterPro" id="IPR015683">
    <property type="entry name" value="Ionotropic_Glu_rcpt"/>
</dbReference>
<protein>
    <submittedName>
        <fullName evidence="2">Matrixin family protein</fullName>
    </submittedName>
</protein>
<dbReference type="PANTHER" id="PTHR18966">
    <property type="entry name" value="IONOTROPIC GLUTAMATE RECEPTOR"/>
    <property type="match status" value="1"/>
</dbReference>
<dbReference type="EMBL" id="VEPZ02000992">
    <property type="protein sequence ID" value="KAE8704493.1"/>
    <property type="molecule type" value="Genomic_DNA"/>
</dbReference>
<keyword evidence="3" id="KW-1185">Reference proteome</keyword>
<feature type="transmembrane region" description="Helical" evidence="1">
    <location>
        <begin position="126"/>
        <end position="147"/>
    </location>
</feature>
<comment type="caution">
    <text evidence="2">The sequence shown here is derived from an EMBL/GenBank/DDBJ whole genome shotgun (WGS) entry which is preliminary data.</text>
</comment>
<keyword evidence="1" id="KW-0472">Membrane</keyword>
<name>A0A6A3AKU3_HIBSY</name>
<dbReference type="Gene3D" id="3.40.190.10">
    <property type="entry name" value="Periplasmic binding protein-like II"/>
    <property type="match status" value="1"/>
</dbReference>
<evidence type="ECO:0000313" key="2">
    <source>
        <dbReference type="EMBL" id="KAE8704493.1"/>
    </source>
</evidence>
<sequence>MLLGLKFDKSQLKTYRTPEELHNLFVRGSSSGGISAAIDEIPYIKLFIAKYCGKYTTVEPTFKTGGFGFVFPKGSPLVEDTSREILNVTQGDQMEKFQKKWLENDEVICPGFDPGVSSNSLGLESFWGLFLIAGLASISALIIFAAIKTEPRDASSSNTNCPPSPSSLSNQTDASDFVFIVELGSNASSPDISVSGKIFYLTC</sequence>
<dbReference type="Proteomes" id="UP000436088">
    <property type="component" value="Unassembled WGS sequence"/>
</dbReference>
<dbReference type="AlphaFoldDB" id="A0A6A3AKU3"/>
<dbReference type="SUPFAM" id="SSF53850">
    <property type="entry name" value="Periplasmic binding protein-like II"/>
    <property type="match status" value="1"/>
</dbReference>
<evidence type="ECO:0000256" key="1">
    <source>
        <dbReference type="SAM" id="Phobius"/>
    </source>
</evidence>
<reference evidence="2" key="1">
    <citation type="submission" date="2019-09" db="EMBL/GenBank/DDBJ databases">
        <title>Draft genome information of white flower Hibiscus syriacus.</title>
        <authorList>
            <person name="Kim Y.-M."/>
        </authorList>
    </citation>
    <scope>NUCLEOTIDE SEQUENCE [LARGE SCALE GENOMIC DNA]</scope>
    <source>
        <strain evidence="2">YM2019G1</strain>
    </source>
</reference>
<dbReference type="FunFam" id="3.40.190.10:FF:000195">
    <property type="entry name" value="Glutamate receptor 2.7"/>
    <property type="match status" value="1"/>
</dbReference>
<organism evidence="2 3">
    <name type="scientific">Hibiscus syriacus</name>
    <name type="common">Rose of Sharon</name>
    <dbReference type="NCBI Taxonomy" id="106335"/>
    <lineage>
        <taxon>Eukaryota</taxon>
        <taxon>Viridiplantae</taxon>
        <taxon>Streptophyta</taxon>
        <taxon>Embryophyta</taxon>
        <taxon>Tracheophyta</taxon>
        <taxon>Spermatophyta</taxon>
        <taxon>Magnoliopsida</taxon>
        <taxon>eudicotyledons</taxon>
        <taxon>Gunneridae</taxon>
        <taxon>Pentapetalae</taxon>
        <taxon>rosids</taxon>
        <taxon>malvids</taxon>
        <taxon>Malvales</taxon>
        <taxon>Malvaceae</taxon>
        <taxon>Malvoideae</taxon>
        <taxon>Hibiscus</taxon>
    </lineage>
</organism>
<accession>A0A6A3AKU3</accession>
<proteinExistence type="predicted"/>
<keyword evidence="1" id="KW-0812">Transmembrane</keyword>